<sequence>MPDKLILKVLEDLKIEYERVEHPPVFTVSEAKAFGSFEADGCKNLFLYDKKADKHYLVVMLEDKKAHSNTIRKQVKARSLVFGSEEELKSLLGVTPGSVSPLGIVNDRDRVVTVLIDEDLPCCSKVCFHPNINTSTLIMKYSDFERFIQWCGNEYRFICVTN</sequence>
<dbReference type="GO" id="GO:0002161">
    <property type="term" value="F:aminoacyl-tRNA deacylase activity"/>
    <property type="evidence" value="ECO:0007669"/>
    <property type="project" value="InterPro"/>
</dbReference>
<comment type="similarity">
    <text evidence="1">Belongs to the PRORSD1 family.</text>
</comment>
<accession>A0A369BHN6</accession>
<name>A0A369BHN6_9FIRM</name>
<dbReference type="OrthoDB" id="9798587at2"/>
<keyword evidence="4" id="KW-1185">Reference proteome</keyword>
<dbReference type="Proteomes" id="UP000253034">
    <property type="component" value="Unassembled WGS sequence"/>
</dbReference>
<dbReference type="Gene3D" id="3.90.960.10">
    <property type="entry name" value="YbaK/aminoacyl-tRNA synthetase-associated domain"/>
    <property type="match status" value="1"/>
</dbReference>
<dbReference type="Pfam" id="PF04073">
    <property type="entry name" value="tRNA_edit"/>
    <property type="match status" value="1"/>
</dbReference>
<organism evidence="3 4">
    <name type="scientific">Anaerobacterium chartisolvens</name>
    <dbReference type="NCBI Taxonomy" id="1297424"/>
    <lineage>
        <taxon>Bacteria</taxon>
        <taxon>Bacillati</taxon>
        <taxon>Bacillota</taxon>
        <taxon>Clostridia</taxon>
        <taxon>Eubacteriales</taxon>
        <taxon>Oscillospiraceae</taxon>
        <taxon>Anaerobacterium</taxon>
    </lineage>
</organism>
<comment type="caution">
    <text evidence="3">The sequence shown here is derived from an EMBL/GenBank/DDBJ whole genome shotgun (WGS) entry which is preliminary data.</text>
</comment>
<proteinExistence type="inferred from homology"/>
<evidence type="ECO:0000313" key="4">
    <source>
        <dbReference type="Proteomes" id="UP000253034"/>
    </source>
</evidence>
<dbReference type="AlphaFoldDB" id="A0A369BHN6"/>
<dbReference type="RefSeq" id="WP_114296020.1">
    <property type="nucleotide sequence ID" value="NZ_QPJT01000001.1"/>
</dbReference>
<dbReference type="InterPro" id="IPR007214">
    <property type="entry name" value="YbaK/aa-tRNA-synth-assoc-dom"/>
</dbReference>
<dbReference type="PANTHER" id="PTHR31423">
    <property type="entry name" value="YBAK DOMAIN-CONTAINING PROTEIN"/>
    <property type="match status" value="1"/>
</dbReference>
<dbReference type="InterPro" id="IPR036754">
    <property type="entry name" value="YbaK/aa-tRNA-synt-asso_dom_sf"/>
</dbReference>
<gene>
    <name evidence="3" type="ORF">DFR58_101292</name>
</gene>
<dbReference type="SUPFAM" id="SSF55826">
    <property type="entry name" value="YbaK/ProRS associated domain"/>
    <property type="match status" value="1"/>
</dbReference>
<dbReference type="EMBL" id="QPJT01000001">
    <property type="protein sequence ID" value="RCX21082.1"/>
    <property type="molecule type" value="Genomic_DNA"/>
</dbReference>
<evidence type="ECO:0000313" key="3">
    <source>
        <dbReference type="EMBL" id="RCX21082.1"/>
    </source>
</evidence>
<evidence type="ECO:0000259" key="2">
    <source>
        <dbReference type="Pfam" id="PF04073"/>
    </source>
</evidence>
<dbReference type="PANTHER" id="PTHR31423:SF3">
    <property type="entry name" value="PROLYL-TRNA SYNTHETASE ASSOCIATED DOMAIN-CONTAINING PROTEIN 1-RELATED"/>
    <property type="match status" value="1"/>
</dbReference>
<feature type="domain" description="YbaK/aminoacyl-tRNA synthetase-associated" evidence="2">
    <location>
        <begin position="22"/>
        <end position="147"/>
    </location>
</feature>
<dbReference type="InterPro" id="IPR040285">
    <property type="entry name" value="ProX/PRXD1"/>
</dbReference>
<protein>
    <submittedName>
        <fullName evidence="3">Ala-tRNA(Pro) deacylase</fullName>
    </submittedName>
</protein>
<reference evidence="3 4" key="1">
    <citation type="submission" date="2018-07" db="EMBL/GenBank/DDBJ databases">
        <title>Genomic Encyclopedia of Type Strains, Phase IV (KMG-IV): sequencing the most valuable type-strain genomes for metagenomic binning, comparative biology and taxonomic classification.</title>
        <authorList>
            <person name="Goeker M."/>
        </authorList>
    </citation>
    <scope>NUCLEOTIDE SEQUENCE [LARGE SCALE GENOMIC DNA]</scope>
    <source>
        <strain evidence="3 4">DSM 27016</strain>
    </source>
</reference>
<dbReference type="CDD" id="cd04335">
    <property type="entry name" value="PrdX_deacylase"/>
    <property type="match status" value="1"/>
</dbReference>
<evidence type="ECO:0000256" key="1">
    <source>
        <dbReference type="ARBA" id="ARBA00010201"/>
    </source>
</evidence>